<dbReference type="Pfam" id="PF02463">
    <property type="entry name" value="SMC_N"/>
    <property type="match status" value="1"/>
</dbReference>
<dbReference type="GO" id="GO:0000731">
    <property type="term" value="P:DNA synthesis involved in DNA repair"/>
    <property type="evidence" value="ECO:0007669"/>
    <property type="project" value="TreeGrafter"/>
</dbReference>
<dbReference type="GO" id="GO:0009432">
    <property type="term" value="P:SOS response"/>
    <property type="evidence" value="ECO:0007669"/>
    <property type="project" value="UniProtKB-UniRule"/>
</dbReference>
<dbReference type="PANTHER" id="PTHR32182">
    <property type="entry name" value="DNA REPLICATION AND REPAIR PROTEIN RECF"/>
    <property type="match status" value="1"/>
</dbReference>
<dbReference type="HAMAP" id="MF_00365">
    <property type="entry name" value="RecF"/>
    <property type="match status" value="1"/>
</dbReference>
<dbReference type="EMBL" id="JDRY01000051">
    <property type="protein sequence ID" value="KGM98562.1"/>
    <property type="molecule type" value="Genomic_DNA"/>
</dbReference>
<comment type="subcellular location">
    <subcellularLocation>
        <location evidence="1 12 13">Cytoplasm</location>
    </subcellularLocation>
</comment>
<evidence type="ECO:0000256" key="7">
    <source>
        <dbReference type="ARBA" id="ARBA00022763"/>
    </source>
</evidence>
<keyword evidence="8 12" id="KW-0067">ATP-binding</keyword>
<keyword evidence="5 12" id="KW-0235">DNA replication</keyword>
<evidence type="ECO:0000256" key="8">
    <source>
        <dbReference type="ARBA" id="ARBA00022840"/>
    </source>
</evidence>
<evidence type="ECO:0000256" key="9">
    <source>
        <dbReference type="ARBA" id="ARBA00023125"/>
    </source>
</evidence>
<dbReference type="PROSITE" id="PS00617">
    <property type="entry name" value="RECF_1"/>
    <property type="match status" value="1"/>
</dbReference>
<dbReference type="GO" id="GO:0006260">
    <property type="term" value="P:DNA replication"/>
    <property type="evidence" value="ECO:0007669"/>
    <property type="project" value="UniProtKB-UniRule"/>
</dbReference>
<dbReference type="AlphaFoldDB" id="A0A0A0ICB2"/>
<dbReference type="GO" id="GO:0003697">
    <property type="term" value="F:single-stranded DNA binding"/>
    <property type="evidence" value="ECO:0007669"/>
    <property type="project" value="UniProtKB-UniRule"/>
</dbReference>
<evidence type="ECO:0000256" key="1">
    <source>
        <dbReference type="ARBA" id="ARBA00004496"/>
    </source>
</evidence>
<organism evidence="15 16">
    <name type="scientific">Clostridium botulinum C/D str. DC5</name>
    <dbReference type="NCBI Taxonomy" id="1443128"/>
    <lineage>
        <taxon>Bacteria</taxon>
        <taxon>Bacillati</taxon>
        <taxon>Bacillota</taxon>
        <taxon>Clostridia</taxon>
        <taxon>Eubacteriales</taxon>
        <taxon>Clostridiaceae</taxon>
        <taxon>Clostridium</taxon>
    </lineage>
</organism>
<comment type="function">
    <text evidence="12 13">The RecF protein is involved in DNA metabolism; it is required for DNA replication and normal SOS inducibility. RecF binds preferentially to single-stranded, linear DNA. It also seems to bind ATP.</text>
</comment>
<evidence type="ECO:0000256" key="11">
    <source>
        <dbReference type="ARBA" id="ARBA00023236"/>
    </source>
</evidence>
<evidence type="ECO:0000256" key="10">
    <source>
        <dbReference type="ARBA" id="ARBA00023204"/>
    </source>
</evidence>
<dbReference type="InterPro" id="IPR018078">
    <property type="entry name" value="DNA-binding_RecF_CS"/>
</dbReference>
<evidence type="ECO:0000256" key="3">
    <source>
        <dbReference type="ARBA" id="ARBA00020170"/>
    </source>
</evidence>
<evidence type="ECO:0000313" key="16">
    <source>
        <dbReference type="Proteomes" id="UP000030014"/>
    </source>
</evidence>
<feature type="binding site" evidence="12">
    <location>
        <begin position="30"/>
        <end position="37"/>
    </location>
    <ligand>
        <name>ATP</name>
        <dbReference type="ChEBI" id="CHEBI:30616"/>
    </ligand>
</feature>
<sequence length="360" mass="41986">MYIKNLQLINFRNYDNLVLKFNKGINVFIGDNAQGKTNILESIYYCGLGKSHRTNKDKELIRWGSKDAYVSIYVCKERLDKKIDIKIFKEGKKGVKVNSIKLKTISDLIGIFNVVMFSPEDLKIVKESPLYRRKFLDIELSKLNKKYYYSLVRYNKVLNERNTILRKWNSDRGVTEVYDQQLSKYGSFIIKERLKYIESLSIKGKRIHDEITSQKEKIEFKYITSIKNFNNIQSGFFDILRKNLDKDFEKGSTSFGPHRDDFIININNTDTRTFGSQGQQRTAILTIKLASLEIIKEQTGEYPVLLLDDVLSELDINRQKYILNSIKKFQTIITGTGILNIKDYLDDHVKLFKVTNGTVN</sequence>
<keyword evidence="4 12" id="KW-0963">Cytoplasm</keyword>
<dbReference type="InterPro" id="IPR003395">
    <property type="entry name" value="RecF/RecN/SMC_N"/>
</dbReference>
<dbReference type="Gene3D" id="3.40.50.300">
    <property type="entry name" value="P-loop containing nucleotide triphosphate hydrolases"/>
    <property type="match status" value="1"/>
</dbReference>
<dbReference type="GO" id="GO:0006302">
    <property type="term" value="P:double-strand break repair"/>
    <property type="evidence" value="ECO:0007669"/>
    <property type="project" value="TreeGrafter"/>
</dbReference>
<keyword evidence="10 12" id="KW-0234">DNA repair</keyword>
<evidence type="ECO:0000313" key="15">
    <source>
        <dbReference type="EMBL" id="KGM98562.1"/>
    </source>
</evidence>
<evidence type="ECO:0000256" key="12">
    <source>
        <dbReference type="HAMAP-Rule" id="MF_00365"/>
    </source>
</evidence>
<evidence type="ECO:0000256" key="2">
    <source>
        <dbReference type="ARBA" id="ARBA00008016"/>
    </source>
</evidence>
<accession>A0A0A0ICB2</accession>
<dbReference type="SUPFAM" id="SSF52540">
    <property type="entry name" value="P-loop containing nucleoside triphosphate hydrolases"/>
    <property type="match status" value="1"/>
</dbReference>
<dbReference type="GO" id="GO:0005737">
    <property type="term" value="C:cytoplasm"/>
    <property type="evidence" value="ECO:0007669"/>
    <property type="project" value="UniProtKB-SubCell"/>
</dbReference>
<name>A0A0A0ICB2_CLOBO</name>
<dbReference type="Proteomes" id="UP000030014">
    <property type="component" value="Unassembled WGS sequence"/>
</dbReference>
<evidence type="ECO:0000256" key="6">
    <source>
        <dbReference type="ARBA" id="ARBA00022741"/>
    </source>
</evidence>
<dbReference type="InterPro" id="IPR001238">
    <property type="entry name" value="DNA-binding_RecF"/>
</dbReference>
<gene>
    <name evidence="12" type="primary">recF</name>
    <name evidence="15" type="ORF">Z955_11045</name>
</gene>
<dbReference type="RefSeq" id="WP_039256432.1">
    <property type="nucleotide sequence ID" value="NZ_JDRY01000051.1"/>
</dbReference>
<dbReference type="CDD" id="cd03242">
    <property type="entry name" value="ABC_RecF"/>
    <property type="match status" value="1"/>
</dbReference>
<keyword evidence="9 12" id="KW-0238">DNA-binding</keyword>
<evidence type="ECO:0000259" key="14">
    <source>
        <dbReference type="Pfam" id="PF02463"/>
    </source>
</evidence>
<comment type="similarity">
    <text evidence="2 12 13">Belongs to the RecF family.</text>
</comment>
<keyword evidence="11 12" id="KW-0742">SOS response</keyword>
<dbReference type="PROSITE" id="PS00618">
    <property type="entry name" value="RECF_2"/>
    <property type="match status" value="1"/>
</dbReference>
<dbReference type="Gene3D" id="1.20.1050.90">
    <property type="entry name" value="RecF/RecN/SMC, N-terminal domain"/>
    <property type="match status" value="1"/>
</dbReference>
<dbReference type="InterPro" id="IPR042174">
    <property type="entry name" value="RecF_2"/>
</dbReference>
<evidence type="ECO:0000256" key="5">
    <source>
        <dbReference type="ARBA" id="ARBA00022705"/>
    </source>
</evidence>
<dbReference type="NCBIfam" id="TIGR00611">
    <property type="entry name" value="recf"/>
    <property type="match status" value="1"/>
</dbReference>
<dbReference type="GO" id="GO:0005524">
    <property type="term" value="F:ATP binding"/>
    <property type="evidence" value="ECO:0007669"/>
    <property type="project" value="UniProtKB-UniRule"/>
</dbReference>
<reference evidence="15 16" key="1">
    <citation type="submission" date="2014-01" db="EMBL/GenBank/DDBJ databases">
        <title>Plasmidome dynamics in the species complex Clostridium novyi sensu lato converts strains of independent lineages into distinctly different pathogens.</title>
        <authorList>
            <person name="Skarin H."/>
            <person name="Segerman B."/>
        </authorList>
    </citation>
    <scope>NUCLEOTIDE SEQUENCE [LARGE SCALE GENOMIC DNA]</scope>
    <source>
        <strain evidence="15 16">DC5</strain>
    </source>
</reference>
<dbReference type="PANTHER" id="PTHR32182:SF0">
    <property type="entry name" value="DNA REPLICATION AND REPAIR PROTEIN RECF"/>
    <property type="match status" value="1"/>
</dbReference>
<proteinExistence type="inferred from homology"/>
<protein>
    <recommendedName>
        <fullName evidence="3 12">DNA replication and repair protein RecF</fullName>
    </recommendedName>
</protein>
<dbReference type="InterPro" id="IPR027417">
    <property type="entry name" value="P-loop_NTPase"/>
</dbReference>
<feature type="domain" description="RecF/RecN/SMC N-terminal" evidence="14">
    <location>
        <begin position="2"/>
        <end position="336"/>
    </location>
</feature>
<evidence type="ECO:0000256" key="13">
    <source>
        <dbReference type="RuleBase" id="RU000578"/>
    </source>
</evidence>
<comment type="caution">
    <text evidence="15">The sequence shown here is derived from an EMBL/GenBank/DDBJ whole genome shotgun (WGS) entry which is preliminary data.</text>
</comment>
<keyword evidence="7 12" id="KW-0227">DNA damage</keyword>
<evidence type="ECO:0000256" key="4">
    <source>
        <dbReference type="ARBA" id="ARBA00022490"/>
    </source>
</evidence>
<keyword evidence="6 12" id="KW-0547">Nucleotide-binding</keyword>